<organism evidence="3 4">
    <name type="scientific">Fusarium albosuccineum</name>
    <dbReference type="NCBI Taxonomy" id="1237068"/>
    <lineage>
        <taxon>Eukaryota</taxon>
        <taxon>Fungi</taxon>
        <taxon>Dikarya</taxon>
        <taxon>Ascomycota</taxon>
        <taxon>Pezizomycotina</taxon>
        <taxon>Sordariomycetes</taxon>
        <taxon>Hypocreomycetidae</taxon>
        <taxon>Hypocreales</taxon>
        <taxon>Nectriaceae</taxon>
        <taxon>Fusarium</taxon>
        <taxon>Fusarium decemcellulare species complex</taxon>
    </lineage>
</organism>
<accession>A0A8H4LHK8</accession>
<protein>
    <submittedName>
        <fullName evidence="3">Uncharacterized protein</fullName>
    </submittedName>
</protein>
<evidence type="ECO:0000256" key="1">
    <source>
        <dbReference type="SAM" id="MobiDB-lite"/>
    </source>
</evidence>
<proteinExistence type="predicted"/>
<dbReference type="EMBL" id="JAADYS010000654">
    <property type="protein sequence ID" value="KAF4468109.1"/>
    <property type="molecule type" value="Genomic_DNA"/>
</dbReference>
<evidence type="ECO:0000313" key="4">
    <source>
        <dbReference type="Proteomes" id="UP000554235"/>
    </source>
</evidence>
<keyword evidence="2" id="KW-1133">Transmembrane helix</keyword>
<dbReference type="Proteomes" id="UP000554235">
    <property type="component" value="Unassembled WGS sequence"/>
</dbReference>
<keyword evidence="4" id="KW-1185">Reference proteome</keyword>
<name>A0A8H4LHK8_9HYPO</name>
<evidence type="ECO:0000256" key="2">
    <source>
        <dbReference type="SAM" id="Phobius"/>
    </source>
</evidence>
<reference evidence="3 4" key="1">
    <citation type="submission" date="2020-01" db="EMBL/GenBank/DDBJ databases">
        <title>Identification and distribution of gene clusters putatively required for synthesis of sphingolipid metabolism inhibitors in phylogenetically diverse species of the filamentous fungus Fusarium.</title>
        <authorList>
            <person name="Kim H.-S."/>
            <person name="Busman M."/>
            <person name="Brown D.W."/>
            <person name="Divon H."/>
            <person name="Uhlig S."/>
            <person name="Proctor R.H."/>
        </authorList>
    </citation>
    <scope>NUCLEOTIDE SEQUENCE [LARGE SCALE GENOMIC DNA]</scope>
    <source>
        <strain evidence="3 4">NRRL 20459</strain>
    </source>
</reference>
<dbReference type="AlphaFoldDB" id="A0A8H4LHK8"/>
<keyword evidence="2" id="KW-0812">Transmembrane</keyword>
<evidence type="ECO:0000313" key="3">
    <source>
        <dbReference type="EMBL" id="KAF4468109.1"/>
    </source>
</evidence>
<feature type="compositionally biased region" description="Basic and acidic residues" evidence="1">
    <location>
        <begin position="23"/>
        <end position="34"/>
    </location>
</feature>
<feature type="region of interest" description="Disordered" evidence="1">
    <location>
        <begin position="1"/>
        <end position="35"/>
    </location>
</feature>
<comment type="caution">
    <text evidence="3">The sequence shown here is derived from an EMBL/GenBank/DDBJ whole genome shotgun (WGS) entry which is preliminary data.</text>
</comment>
<gene>
    <name evidence="3" type="ORF">FALBO_5009</name>
</gene>
<keyword evidence="2" id="KW-0472">Membrane</keyword>
<feature type="transmembrane region" description="Helical" evidence="2">
    <location>
        <begin position="485"/>
        <end position="506"/>
    </location>
</feature>
<dbReference type="OrthoDB" id="3692311at2759"/>
<sequence>MATKHEAEALVAPSAPEEAVNNHQDENQSPRSLKDSTPSLFWRVERSGFGDNVLEVLQIASTLWPISFAAVLGPALKTLALHSAERGSRLGSLEFLLSSQTTFAALKNLVMMQHLNIWTIGIGVLWCLGPLGGQAAVRSLHLQPNSTTTEIRAMHYLKSNVSDIVRFYQGNQPGDDAGALWGGLDFNIIVHNFGGQDQVARLGRQDLWQNVRIPYLQLLPGYDAEKPYDWVSVPSDQALPYVSLVGIPIRGPESHGVGNFTLNPNGAKPNIFIDIVNSSRTMTDHNANWQGVGRIQEPTSKLELVIGGRCRKGVGEYAYMLRTCKTGTSYAEVGVGCTRLGIEDNLQCRAERVRHTPGRPVSGNLTAISSFLLLSRMIYEFPFITASYHIGEPSAIEKYLWDPPTSFGYPGRGPRINPGCFPDVPTEEFQARLSTALNTVIMATYNATVLRGGEGTSLDDRNFMWHNTTAEQSTTDDVYVLSRGWFAMAMMSTLVLLGCAVTNVAIRCFIKAPDFLDSVTGMTRDSPYILVKPRGGSGP</sequence>